<dbReference type="Pfam" id="PF07872">
    <property type="entry name" value="DUF1659"/>
    <property type="match status" value="1"/>
</dbReference>
<feature type="domain" description="DUF1659" evidence="1">
    <location>
        <begin position="2"/>
        <end position="56"/>
    </location>
</feature>
<dbReference type="EMBL" id="AZEC01000001">
    <property type="protein sequence ID" value="KRL14570.1"/>
    <property type="molecule type" value="Genomic_DNA"/>
</dbReference>
<accession>A0A0R1NAI0</accession>
<evidence type="ECO:0000313" key="2">
    <source>
        <dbReference type="EMBL" id="KRL14570.1"/>
    </source>
</evidence>
<dbReference type="RefSeq" id="WP_057817387.1">
    <property type="nucleotide sequence ID" value="NZ_AZEC01000001.1"/>
</dbReference>
<keyword evidence="3" id="KW-1185">Reference proteome</keyword>
<sequence>MNKVWLSSSIAFTLENESYKDGELTRRFQNIAEDATPEDIQAVGNALKALHAGDVIADTILTTQSHIG</sequence>
<reference evidence="2 3" key="1">
    <citation type="journal article" date="2015" name="Genome Announc.">
        <title>Expanding the biotechnology potential of lactobacilli through comparative genomics of 213 strains and associated genera.</title>
        <authorList>
            <person name="Sun Z."/>
            <person name="Harris H.M."/>
            <person name="McCann A."/>
            <person name="Guo C."/>
            <person name="Argimon S."/>
            <person name="Zhang W."/>
            <person name="Yang X."/>
            <person name="Jeffery I.B."/>
            <person name="Cooney J.C."/>
            <person name="Kagawa T.F."/>
            <person name="Liu W."/>
            <person name="Song Y."/>
            <person name="Salvetti E."/>
            <person name="Wrobel A."/>
            <person name="Rasinkangas P."/>
            <person name="Parkhill J."/>
            <person name="Rea M.C."/>
            <person name="O'Sullivan O."/>
            <person name="Ritari J."/>
            <person name="Douillard F.P."/>
            <person name="Paul Ross R."/>
            <person name="Yang R."/>
            <person name="Briner A.E."/>
            <person name="Felis G.E."/>
            <person name="de Vos W.M."/>
            <person name="Barrangou R."/>
            <person name="Klaenhammer T.R."/>
            <person name="Caufield P.W."/>
            <person name="Cui Y."/>
            <person name="Zhang H."/>
            <person name="O'Toole P.W."/>
        </authorList>
    </citation>
    <scope>NUCLEOTIDE SEQUENCE [LARGE SCALE GENOMIC DNA]</scope>
    <source>
        <strain evidence="2 3">DSM 12744</strain>
    </source>
</reference>
<dbReference type="OrthoDB" id="2321590at2"/>
<dbReference type="Proteomes" id="UP000051330">
    <property type="component" value="Unassembled WGS sequence"/>
</dbReference>
<name>A0A0R1NAI0_9LACO</name>
<organism evidence="2 3">
    <name type="scientific">Schleiferilactobacillus perolens DSM 12744</name>
    <dbReference type="NCBI Taxonomy" id="1423792"/>
    <lineage>
        <taxon>Bacteria</taxon>
        <taxon>Bacillati</taxon>
        <taxon>Bacillota</taxon>
        <taxon>Bacilli</taxon>
        <taxon>Lactobacillales</taxon>
        <taxon>Lactobacillaceae</taxon>
        <taxon>Schleiferilactobacillus</taxon>
    </lineage>
</organism>
<proteinExistence type="predicted"/>
<dbReference type="InterPro" id="IPR012454">
    <property type="entry name" value="DUF1659"/>
</dbReference>
<protein>
    <recommendedName>
        <fullName evidence="1">DUF1659 domain-containing protein</fullName>
    </recommendedName>
</protein>
<evidence type="ECO:0000259" key="1">
    <source>
        <dbReference type="Pfam" id="PF07872"/>
    </source>
</evidence>
<dbReference type="AlphaFoldDB" id="A0A0R1NAI0"/>
<evidence type="ECO:0000313" key="3">
    <source>
        <dbReference type="Proteomes" id="UP000051330"/>
    </source>
</evidence>
<gene>
    <name evidence="2" type="ORF">FD09_GL000222</name>
</gene>
<comment type="caution">
    <text evidence="2">The sequence shown here is derived from an EMBL/GenBank/DDBJ whole genome shotgun (WGS) entry which is preliminary data.</text>
</comment>
<dbReference type="PATRIC" id="fig|1423792.3.peg.226"/>